<evidence type="ECO:0000256" key="8">
    <source>
        <dbReference type="SAM" id="MobiDB-lite"/>
    </source>
</evidence>
<reference evidence="12" key="1">
    <citation type="submission" date="2013-03" db="EMBL/GenBank/DDBJ databases">
        <title>The Genome Sequence of Anopheles dirus WRAIR2.</title>
        <authorList>
            <consortium name="The Broad Institute Genomics Platform"/>
            <person name="Neafsey D.E."/>
            <person name="Walton C."/>
            <person name="Walker B."/>
            <person name="Young S.K."/>
            <person name="Zeng Q."/>
            <person name="Gargeya S."/>
            <person name="Fitzgerald M."/>
            <person name="Haas B."/>
            <person name="Abouelleil A."/>
            <person name="Allen A.W."/>
            <person name="Alvarado L."/>
            <person name="Arachchi H.M."/>
            <person name="Berlin A.M."/>
            <person name="Chapman S.B."/>
            <person name="Gainer-Dewar J."/>
            <person name="Goldberg J."/>
            <person name="Griggs A."/>
            <person name="Gujja S."/>
            <person name="Hansen M."/>
            <person name="Howarth C."/>
            <person name="Imamovic A."/>
            <person name="Ireland A."/>
            <person name="Larimer J."/>
            <person name="McCowan C."/>
            <person name="Murphy C."/>
            <person name="Pearson M."/>
            <person name="Poon T.W."/>
            <person name="Priest M."/>
            <person name="Roberts A."/>
            <person name="Saif S."/>
            <person name="Shea T."/>
            <person name="Sisk P."/>
            <person name="Sykes S."/>
            <person name="Wortman J."/>
            <person name="Nusbaum C."/>
            <person name="Birren B."/>
        </authorList>
    </citation>
    <scope>NUCLEOTIDE SEQUENCE [LARGE SCALE GENOMIC DNA]</scope>
    <source>
        <strain evidence="12">WRAIR2</strain>
    </source>
</reference>
<dbReference type="Pfam" id="PF05283">
    <property type="entry name" value="MGC-24"/>
    <property type="match status" value="1"/>
</dbReference>
<evidence type="ECO:0000256" key="5">
    <source>
        <dbReference type="ARBA" id="ARBA00022989"/>
    </source>
</evidence>
<feature type="compositionally biased region" description="Low complexity" evidence="8">
    <location>
        <begin position="62"/>
        <end position="140"/>
    </location>
</feature>
<evidence type="ECO:0000256" key="4">
    <source>
        <dbReference type="ARBA" id="ARBA00022729"/>
    </source>
</evidence>
<feature type="compositionally biased region" description="Polar residues" evidence="8">
    <location>
        <begin position="52"/>
        <end position="61"/>
    </location>
</feature>
<dbReference type="GO" id="GO:0031410">
    <property type="term" value="C:cytoplasmic vesicle"/>
    <property type="evidence" value="ECO:0007669"/>
    <property type="project" value="TreeGrafter"/>
</dbReference>
<evidence type="ECO:0000256" key="1">
    <source>
        <dbReference type="ARBA" id="ARBA00004479"/>
    </source>
</evidence>
<dbReference type="GO" id="GO:0016020">
    <property type="term" value="C:membrane"/>
    <property type="evidence" value="ECO:0007669"/>
    <property type="project" value="UniProtKB-SubCell"/>
</dbReference>
<feature type="signal peptide" evidence="10">
    <location>
        <begin position="1"/>
        <end position="23"/>
    </location>
</feature>
<dbReference type="AlphaFoldDB" id="A0A182NCB1"/>
<evidence type="ECO:0000256" key="10">
    <source>
        <dbReference type="SAM" id="SignalP"/>
    </source>
</evidence>
<evidence type="ECO:0000313" key="12">
    <source>
        <dbReference type="Proteomes" id="UP000075884"/>
    </source>
</evidence>
<evidence type="ECO:0000256" key="6">
    <source>
        <dbReference type="ARBA" id="ARBA00023136"/>
    </source>
</evidence>
<evidence type="ECO:0000313" key="11">
    <source>
        <dbReference type="EnsemblMetazoa" id="ADIR005275-PA"/>
    </source>
</evidence>
<proteinExistence type="inferred from homology"/>
<dbReference type="PANTHER" id="PTHR11337:SF8">
    <property type="entry name" value="VISGUN, ISOFORM E"/>
    <property type="match status" value="1"/>
</dbReference>
<comment type="similarity">
    <text evidence="2">Belongs to the CD164 family.</text>
</comment>
<dbReference type="EnsemblMetazoa" id="ADIR005275-RA">
    <property type="protein sequence ID" value="ADIR005275-PA"/>
    <property type="gene ID" value="ADIR005275"/>
</dbReference>
<evidence type="ECO:0000256" key="9">
    <source>
        <dbReference type="SAM" id="Phobius"/>
    </source>
</evidence>
<accession>A0A182NCB1</accession>
<keyword evidence="7" id="KW-0325">Glycoprotein</keyword>
<sequence length="198" mass="20661">MVSPRYVKAVLLVALVALFTANASPAEESPRKPENAVTSMPGPTKDDKIVTPPSTETPAGDNNTTVPTTTPTTTSTTSTPETTTKNDTTTTTTPATTTTTPSTTTPTTTSTTPNSTTSTAAPTTPTPAPNTTTTSTETPTTPAPTPVPHCKRFDAYSFVGGMILAYGSLAISLVLYKFYKTHWNNPGVGNNGNNYRTL</sequence>
<keyword evidence="3 9" id="KW-0812">Transmembrane</keyword>
<dbReference type="STRING" id="7168.A0A182NCB1"/>
<dbReference type="Proteomes" id="UP000075884">
    <property type="component" value="Unassembled WGS sequence"/>
</dbReference>
<dbReference type="VEuPathDB" id="VectorBase:ADIR005275"/>
<evidence type="ECO:0000256" key="3">
    <source>
        <dbReference type="ARBA" id="ARBA00022692"/>
    </source>
</evidence>
<evidence type="ECO:0000256" key="7">
    <source>
        <dbReference type="ARBA" id="ARBA00023180"/>
    </source>
</evidence>
<name>A0A182NCB1_9DIPT</name>
<feature type="region of interest" description="Disordered" evidence="8">
    <location>
        <begin position="24"/>
        <end position="148"/>
    </location>
</feature>
<reference evidence="11" key="2">
    <citation type="submission" date="2020-05" db="UniProtKB">
        <authorList>
            <consortium name="EnsemblMetazoa"/>
        </authorList>
    </citation>
    <scope>IDENTIFICATION</scope>
    <source>
        <strain evidence="11">WRAIR2</strain>
    </source>
</reference>
<protein>
    <submittedName>
        <fullName evidence="11">Uncharacterized protein</fullName>
    </submittedName>
</protein>
<feature type="chain" id="PRO_5008129755" evidence="10">
    <location>
        <begin position="24"/>
        <end position="198"/>
    </location>
</feature>
<keyword evidence="6 9" id="KW-0472">Membrane</keyword>
<comment type="subcellular location">
    <subcellularLocation>
        <location evidence="1">Membrane</location>
        <topology evidence="1">Single-pass type I membrane protein</topology>
    </subcellularLocation>
</comment>
<dbReference type="PANTHER" id="PTHR11337">
    <property type="entry name" value="MUCIN/PORIMIN"/>
    <property type="match status" value="1"/>
</dbReference>
<feature type="transmembrane region" description="Helical" evidence="9">
    <location>
        <begin position="155"/>
        <end position="176"/>
    </location>
</feature>
<keyword evidence="5 9" id="KW-1133">Transmembrane helix</keyword>
<evidence type="ECO:0000256" key="2">
    <source>
        <dbReference type="ARBA" id="ARBA00005341"/>
    </source>
</evidence>
<organism evidence="11 12">
    <name type="scientific">Anopheles dirus</name>
    <dbReference type="NCBI Taxonomy" id="7168"/>
    <lineage>
        <taxon>Eukaryota</taxon>
        <taxon>Metazoa</taxon>
        <taxon>Ecdysozoa</taxon>
        <taxon>Arthropoda</taxon>
        <taxon>Hexapoda</taxon>
        <taxon>Insecta</taxon>
        <taxon>Pterygota</taxon>
        <taxon>Neoptera</taxon>
        <taxon>Endopterygota</taxon>
        <taxon>Diptera</taxon>
        <taxon>Nematocera</taxon>
        <taxon>Culicoidea</taxon>
        <taxon>Culicidae</taxon>
        <taxon>Anophelinae</taxon>
        <taxon>Anopheles</taxon>
    </lineage>
</organism>
<keyword evidence="12" id="KW-1185">Reference proteome</keyword>
<keyword evidence="4 10" id="KW-0732">Signal</keyword>
<dbReference type="InterPro" id="IPR007947">
    <property type="entry name" value="CD164_MGC24"/>
</dbReference>